<feature type="transmembrane region" description="Helical" evidence="2">
    <location>
        <begin position="73"/>
        <end position="95"/>
    </location>
</feature>
<evidence type="ECO:0000313" key="3">
    <source>
        <dbReference type="EMBL" id="CAE0403766.1"/>
    </source>
</evidence>
<proteinExistence type="predicted"/>
<organism evidence="3">
    <name type="scientific">Amphora coffeiformis</name>
    <dbReference type="NCBI Taxonomy" id="265554"/>
    <lineage>
        <taxon>Eukaryota</taxon>
        <taxon>Sar</taxon>
        <taxon>Stramenopiles</taxon>
        <taxon>Ochrophyta</taxon>
        <taxon>Bacillariophyta</taxon>
        <taxon>Bacillariophyceae</taxon>
        <taxon>Bacillariophycidae</taxon>
        <taxon>Thalassiophysales</taxon>
        <taxon>Catenulaceae</taxon>
        <taxon>Amphora</taxon>
    </lineage>
</organism>
<protein>
    <submittedName>
        <fullName evidence="3">Uncharacterized protein</fullName>
    </submittedName>
</protein>
<dbReference type="AlphaFoldDB" id="A0A7S3P3B3"/>
<accession>A0A7S3P3B3</accession>
<feature type="region of interest" description="Disordered" evidence="1">
    <location>
        <begin position="1"/>
        <end position="28"/>
    </location>
</feature>
<evidence type="ECO:0000256" key="2">
    <source>
        <dbReference type="SAM" id="Phobius"/>
    </source>
</evidence>
<name>A0A7S3P3B3_9STRA</name>
<keyword evidence="2" id="KW-1133">Transmembrane helix</keyword>
<gene>
    <name evidence="3" type="ORF">ACOF00016_LOCUS1956</name>
</gene>
<sequence>MAESPTSQQEVVAPQEPQELQAGASSPWISSLDIAEDEEHAALLPGNDDADDDNDPSTMVLERMTQTRKSRTVVLFLSVFLVLAALLGFLASGHYHRRVKGHNKQNVKRNPINYNGTRLPGNNNPANMHLDPLPKLPELLNNGTGLPGNNKPASVHLDPLPKLPELLNNGTGLPGNNKPANMHLDPLPKLPELLNNGTGLPGNNKPTNVHLDPLPKLPELPNNGTGLPGNKEPANARLDPLLPKLPELPNNETGIPGNNEPANARLDPLLHKLPELPPQQTKPQPDNGDPDKQDEETKIKYYSGAKTDRAGSQILDMLMMDAFIYHEGGVYGGACAHFDGEKGKKTFEKHLPDKQRLIRALGMEEVFKFACPTKQELATGKAKMLGRNEYHTFSRDFSMEWVNHVRAQGTFQYTTRPADAPVQIAVHMRRGDYHPCRHGHGQKYLPNAYYINVLDEYLPQYCPDVKACNLTIYTERQSFEDFTPFEERNYHLDFDSSLEQIWAAFMNADLLILSKSSFSWVPAIMNQHHVVTPQYKYPVADNWEVASDEICNESDKLVNDFLDSNHCQRWLRKNFLKKNPGHREISVGTVN</sequence>
<keyword evidence="2" id="KW-0812">Transmembrane</keyword>
<reference evidence="3" key="1">
    <citation type="submission" date="2021-01" db="EMBL/GenBank/DDBJ databases">
        <authorList>
            <person name="Corre E."/>
            <person name="Pelletier E."/>
            <person name="Niang G."/>
            <person name="Scheremetjew M."/>
            <person name="Finn R."/>
            <person name="Kale V."/>
            <person name="Holt S."/>
            <person name="Cochrane G."/>
            <person name="Meng A."/>
            <person name="Brown T."/>
            <person name="Cohen L."/>
        </authorList>
    </citation>
    <scope>NUCLEOTIDE SEQUENCE</scope>
    <source>
        <strain evidence="3">CCMP127</strain>
    </source>
</reference>
<keyword evidence="2" id="KW-0472">Membrane</keyword>
<feature type="compositionally biased region" description="Low complexity" evidence="1">
    <location>
        <begin position="238"/>
        <end position="249"/>
    </location>
</feature>
<feature type="region of interest" description="Disordered" evidence="1">
    <location>
        <begin position="196"/>
        <end position="295"/>
    </location>
</feature>
<dbReference type="EMBL" id="HBIM01002237">
    <property type="protein sequence ID" value="CAE0403766.1"/>
    <property type="molecule type" value="Transcribed_RNA"/>
</dbReference>
<feature type="compositionally biased region" description="Low complexity" evidence="1">
    <location>
        <begin position="8"/>
        <end position="21"/>
    </location>
</feature>
<feature type="compositionally biased region" description="Low complexity" evidence="1">
    <location>
        <begin position="196"/>
        <end position="208"/>
    </location>
</feature>
<evidence type="ECO:0000256" key="1">
    <source>
        <dbReference type="SAM" id="MobiDB-lite"/>
    </source>
</evidence>